<name>G0NHK0_CAEBE</name>
<dbReference type="AlphaFoldDB" id="G0NHK0"/>
<accession>G0NHK0</accession>
<protein>
    <submittedName>
        <fullName evidence="1">Uncharacterized protein</fullName>
    </submittedName>
</protein>
<dbReference type="InParanoid" id="G0NHK0"/>
<evidence type="ECO:0000313" key="2">
    <source>
        <dbReference type="Proteomes" id="UP000008068"/>
    </source>
</evidence>
<evidence type="ECO:0000313" key="1">
    <source>
        <dbReference type="EMBL" id="EGT60485.1"/>
    </source>
</evidence>
<dbReference type="HOGENOM" id="CLU_3034352_0_0_1"/>
<organism evidence="2">
    <name type="scientific">Caenorhabditis brenneri</name>
    <name type="common">Nematode worm</name>
    <dbReference type="NCBI Taxonomy" id="135651"/>
    <lineage>
        <taxon>Eukaryota</taxon>
        <taxon>Metazoa</taxon>
        <taxon>Ecdysozoa</taxon>
        <taxon>Nematoda</taxon>
        <taxon>Chromadorea</taxon>
        <taxon>Rhabditida</taxon>
        <taxon>Rhabditina</taxon>
        <taxon>Rhabditomorpha</taxon>
        <taxon>Rhabditoidea</taxon>
        <taxon>Rhabditidae</taxon>
        <taxon>Peloderinae</taxon>
        <taxon>Caenorhabditis</taxon>
    </lineage>
</organism>
<sequence length="55" mass="6501">MFYQDMQLDLPMTYAEGVELCSLNELPYVSSLETEQEKKDYNWHVLPRHAAECPH</sequence>
<dbReference type="Proteomes" id="UP000008068">
    <property type="component" value="Unassembled WGS sequence"/>
</dbReference>
<dbReference type="EMBL" id="GL379885">
    <property type="protein sequence ID" value="EGT60485.1"/>
    <property type="molecule type" value="Genomic_DNA"/>
</dbReference>
<reference evidence="2" key="1">
    <citation type="submission" date="2011-07" db="EMBL/GenBank/DDBJ databases">
        <authorList>
            <consortium name="Caenorhabditis brenneri Sequencing and Analysis Consortium"/>
            <person name="Wilson R.K."/>
        </authorList>
    </citation>
    <scope>NUCLEOTIDE SEQUENCE [LARGE SCALE GENOMIC DNA]</scope>
    <source>
        <strain evidence="2">PB2801</strain>
    </source>
</reference>
<proteinExistence type="predicted"/>
<gene>
    <name evidence="1" type="ORF">CAEBREN_08323</name>
</gene>
<keyword evidence="2" id="KW-1185">Reference proteome</keyword>